<sequence length="511" mass="59277">MDFSKKKNGSGVARNRSNMERITLLDMYEDSRDILPDFCDIEYFYDAAYKRLQILQCIEELSSRISRKDNEYQDKLLASLTSKSLRHWVDITVEVEKAQKRADDRRETKRMDLISHFTLRLAYCQSEELRRWFLQWETELFRFRLERESTEMVQAFQEDWNLTFDAVSDDEKLRVMASVAAARPQTSVAVIASSCLHKVHFSMVPDMVAKRRVYVNKGMAYLLPEDTRSIVVAEFRSYLSRVLTKLSTCSSIYLKDDQVAPLMKLLARRQIQAERTFREEGSVSPADLDQLSKDAFPLCMSMMHDNLRGKHHLKHTGRLAYTLFLKGIGLSMDDSLKFFGQEFAKSIGPDKFNKEYAYAIRHSYGKEGKRADYRPYNCMKIVNLHNPSGVECHGCPYKVLDPDALKVRLRSYNVTAGVINDVMSDVKNSNYQAACTKVFECRSRVVLNTTIVHPNQYYEESVKVLQGTSQLQSQDNKIEKTVVKTYKKVKKEPENQEAHEEIEQEARHVDD</sequence>
<dbReference type="Pfam" id="PF26466">
    <property type="entry name" value="DNA_primase_lrg_N"/>
    <property type="match status" value="1"/>
</dbReference>
<dbReference type="KEGG" id="goe:100902499"/>
<reference evidence="14" key="1">
    <citation type="submission" date="2025-08" db="UniProtKB">
        <authorList>
            <consortium name="RefSeq"/>
        </authorList>
    </citation>
    <scope>IDENTIFICATION</scope>
</reference>
<dbReference type="CDD" id="cd07322">
    <property type="entry name" value="PriL_PriS_Eukaryotic"/>
    <property type="match status" value="1"/>
</dbReference>
<evidence type="ECO:0000256" key="2">
    <source>
        <dbReference type="ARBA" id="ARBA00010564"/>
    </source>
</evidence>
<evidence type="ECO:0000256" key="8">
    <source>
        <dbReference type="ARBA" id="ARBA00023004"/>
    </source>
</evidence>
<keyword evidence="8" id="KW-0408">Iron</keyword>
<keyword evidence="6" id="KW-0235">DNA replication</keyword>
<dbReference type="GO" id="GO:0003677">
    <property type="term" value="F:DNA binding"/>
    <property type="evidence" value="ECO:0007669"/>
    <property type="project" value="UniProtKB-KW"/>
</dbReference>
<evidence type="ECO:0000256" key="10">
    <source>
        <dbReference type="ARBA" id="ARBA00023125"/>
    </source>
</evidence>
<dbReference type="Gene3D" id="1.20.930.80">
    <property type="match status" value="1"/>
</dbReference>
<keyword evidence="10" id="KW-0238">DNA-binding</keyword>
<evidence type="ECO:0000256" key="7">
    <source>
        <dbReference type="ARBA" id="ARBA00022723"/>
    </source>
</evidence>
<comment type="cofactor">
    <cofactor evidence="1">
        <name>[4Fe-4S] cluster</name>
        <dbReference type="ChEBI" id="CHEBI:49883"/>
    </cofactor>
</comment>
<keyword evidence="7" id="KW-0479">Metal-binding</keyword>
<dbReference type="GO" id="GO:0006270">
    <property type="term" value="P:DNA replication initiation"/>
    <property type="evidence" value="ECO:0007669"/>
    <property type="project" value="TreeGrafter"/>
</dbReference>
<accession>A0AAJ6VX52</accession>
<proteinExistence type="inferred from homology"/>
<dbReference type="Proteomes" id="UP000694867">
    <property type="component" value="Unplaced"/>
</dbReference>
<name>A0AAJ6VX52_9ACAR</name>
<evidence type="ECO:0000256" key="5">
    <source>
        <dbReference type="ARBA" id="ARBA00022515"/>
    </source>
</evidence>
<dbReference type="RefSeq" id="XP_003742855.2">
    <property type="nucleotide sequence ID" value="XM_003742807.2"/>
</dbReference>
<dbReference type="InterPro" id="IPR016558">
    <property type="entry name" value="DNA_primase_lsu_euk"/>
</dbReference>
<dbReference type="AlphaFoldDB" id="A0AAJ6VX52"/>
<dbReference type="GO" id="GO:0051539">
    <property type="term" value="F:4 iron, 4 sulfur cluster binding"/>
    <property type="evidence" value="ECO:0007669"/>
    <property type="project" value="UniProtKB-KW"/>
</dbReference>
<dbReference type="GO" id="GO:0046872">
    <property type="term" value="F:metal ion binding"/>
    <property type="evidence" value="ECO:0007669"/>
    <property type="project" value="UniProtKB-KW"/>
</dbReference>
<organism evidence="13 14">
    <name type="scientific">Galendromus occidentalis</name>
    <name type="common">western predatory mite</name>
    <dbReference type="NCBI Taxonomy" id="34638"/>
    <lineage>
        <taxon>Eukaryota</taxon>
        <taxon>Metazoa</taxon>
        <taxon>Ecdysozoa</taxon>
        <taxon>Arthropoda</taxon>
        <taxon>Chelicerata</taxon>
        <taxon>Arachnida</taxon>
        <taxon>Acari</taxon>
        <taxon>Parasitiformes</taxon>
        <taxon>Mesostigmata</taxon>
        <taxon>Gamasina</taxon>
        <taxon>Phytoseioidea</taxon>
        <taxon>Phytoseiidae</taxon>
        <taxon>Typhlodrominae</taxon>
        <taxon>Galendromus</taxon>
    </lineage>
</organism>
<keyword evidence="9" id="KW-0411">Iron-sulfur</keyword>
<evidence type="ECO:0000256" key="9">
    <source>
        <dbReference type="ARBA" id="ARBA00023014"/>
    </source>
</evidence>
<dbReference type="InterPro" id="IPR007238">
    <property type="entry name" value="DNA_primase_lsu_euk/arc"/>
</dbReference>
<dbReference type="GO" id="GO:0005658">
    <property type="term" value="C:alpha DNA polymerase:primase complex"/>
    <property type="evidence" value="ECO:0007669"/>
    <property type="project" value="TreeGrafter"/>
</dbReference>
<evidence type="ECO:0000256" key="11">
    <source>
        <dbReference type="SAM" id="MobiDB-lite"/>
    </source>
</evidence>
<comment type="similarity">
    <text evidence="2">Belongs to the eukaryotic-type primase large subunit family.</text>
</comment>
<gene>
    <name evidence="14" type="primary">LOC100902499</name>
</gene>
<feature type="region of interest" description="Disordered" evidence="11">
    <location>
        <begin position="488"/>
        <end position="511"/>
    </location>
</feature>
<keyword evidence="4" id="KW-0004">4Fe-4S</keyword>
<feature type="compositionally biased region" description="Basic and acidic residues" evidence="11">
    <location>
        <begin position="491"/>
        <end position="511"/>
    </location>
</feature>
<evidence type="ECO:0000313" key="14">
    <source>
        <dbReference type="RefSeq" id="XP_003742855.2"/>
    </source>
</evidence>
<evidence type="ECO:0000256" key="3">
    <source>
        <dbReference type="ARBA" id="ARBA00019038"/>
    </source>
</evidence>
<evidence type="ECO:0000256" key="6">
    <source>
        <dbReference type="ARBA" id="ARBA00022705"/>
    </source>
</evidence>
<protein>
    <recommendedName>
        <fullName evidence="3">DNA primase large subunit</fullName>
    </recommendedName>
</protein>
<evidence type="ECO:0000313" key="13">
    <source>
        <dbReference type="Proteomes" id="UP000694867"/>
    </source>
</evidence>
<evidence type="ECO:0000256" key="1">
    <source>
        <dbReference type="ARBA" id="ARBA00001966"/>
    </source>
</evidence>
<evidence type="ECO:0000259" key="12">
    <source>
        <dbReference type="Pfam" id="PF04104"/>
    </source>
</evidence>
<dbReference type="InterPro" id="IPR058560">
    <property type="entry name" value="DNA_primase_C"/>
</dbReference>
<dbReference type="GeneID" id="100902499"/>
<dbReference type="GO" id="GO:0006269">
    <property type="term" value="P:DNA replication, synthesis of primer"/>
    <property type="evidence" value="ECO:0007669"/>
    <property type="project" value="UniProtKB-KW"/>
</dbReference>
<dbReference type="PANTHER" id="PTHR10537:SF3">
    <property type="entry name" value="DNA PRIMASE LARGE SUBUNIT"/>
    <property type="match status" value="1"/>
</dbReference>
<dbReference type="CTD" id="5558"/>
<keyword evidence="5" id="KW-0639">Primosome</keyword>
<dbReference type="PANTHER" id="PTHR10537">
    <property type="entry name" value="DNA PRIMASE LARGE SUBUNIT"/>
    <property type="match status" value="1"/>
</dbReference>
<dbReference type="Pfam" id="PF04104">
    <property type="entry name" value="DNA_primase_lrg"/>
    <property type="match status" value="1"/>
</dbReference>
<evidence type="ECO:0000256" key="4">
    <source>
        <dbReference type="ARBA" id="ARBA00022485"/>
    </source>
</evidence>
<feature type="domain" description="DNA primase large subunit C-terminal" evidence="12">
    <location>
        <begin position="289"/>
        <end position="458"/>
    </location>
</feature>
<keyword evidence="13" id="KW-1185">Reference proteome</keyword>